<proteinExistence type="predicted"/>
<gene>
    <name evidence="2" type="ORF">GTA08_BOTSDO01445</name>
</gene>
<dbReference type="EMBL" id="WWBZ02000001">
    <property type="protein sequence ID" value="KAF4313671.1"/>
    <property type="molecule type" value="Genomic_DNA"/>
</dbReference>
<organism evidence="2 3">
    <name type="scientific">Botryosphaeria dothidea</name>
    <dbReference type="NCBI Taxonomy" id="55169"/>
    <lineage>
        <taxon>Eukaryota</taxon>
        <taxon>Fungi</taxon>
        <taxon>Dikarya</taxon>
        <taxon>Ascomycota</taxon>
        <taxon>Pezizomycotina</taxon>
        <taxon>Dothideomycetes</taxon>
        <taxon>Dothideomycetes incertae sedis</taxon>
        <taxon>Botryosphaeriales</taxon>
        <taxon>Botryosphaeriaceae</taxon>
        <taxon>Botryosphaeria</taxon>
    </lineage>
</organism>
<evidence type="ECO:0000313" key="3">
    <source>
        <dbReference type="Proteomes" id="UP000572817"/>
    </source>
</evidence>
<dbReference type="Proteomes" id="UP000572817">
    <property type="component" value="Unassembled WGS sequence"/>
</dbReference>
<sequence>MSFGDEHPRRPGDREPRTYTNDHRTLMIEEDEHASSGTVAVAGPSPRRGPPLMTEQPHFRLSDTITHASDNESDIMSLNQPPQDQPAEDPMIPQSSPEIASSELDEEEARDEQLEDMVEAVPETQLLPLFDPDASQPDESLPIGERAKSFRDKLKKGFHFLAEFQWDLDHDNVPAMRRFDKIEWMRWTVPVLAATPTPILTEIMGGNLAKAKIHDQNVAKILKTSEERLRLKTGQNAPAIYHLLLVDDEGNSPTANELSKVVDTIERYEMLAHSTLADEIDSVMGQQYDMAKSTDGYRKYIPGSQQLEEVRIFCNALSKRIGEISKEDRDLPLHAPLRYFGYGDVKHRGCNLLEIELI</sequence>
<feature type="region of interest" description="Disordered" evidence="1">
    <location>
        <begin position="1"/>
        <end position="109"/>
    </location>
</feature>
<dbReference type="OrthoDB" id="3946223at2759"/>
<evidence type="ECO:0000313" key="2">
    <source>
        <dbReference type="EMBL" id="KAF4313671.1"/>
    </source>
</evidence>
<name>A0A8H4J5M9_9PEZI</name>
<dbReference type="AlphaFoldDB" id="A0A8H4J5M9"/>
<evidence type="ECO:0000256" key="1">
    <source>
        <dbReference type="SAM" id="MobiDB-lite"/>
    </source>
</evidence>
<keyword evidence="3" id="KW-1185">Reference proteome</keyword>
<feature type="compositionally biased region" description="Basic and acidic residues" evidence="1">
    <location>
        <begin position="1"/>
        <end position="27"/>
    </location>
</feature>
<accession>A0A8H4J5M9</accession>
<feature type="compositionally biased region" description="Polar residues" evidence="1">
    <location>
        <begin position="63"/>
        <end position="82"/>
    </location>
</feature>
<protein>
    <submittedName>
        <fullName evidence="2">Uncharacterized protein</fullName>
    </submittedName>
</protein>
<reference evidence="2" key="1">
    <citation type="submission" date="2020-04" db="EMBL/GenBank/DDBJ databases">
        <title>Genome Assembly and Annotation of Botryosphaeria dothidea sdau 11-99, a Latent Pathogen of Apple Fruit Ring Rot in China.</title>
        <authorList>
            <person name="Yu C."/>
            <person name="Diao Y."/>
            <person name="Lu Q."/>
            <person name="Zhao J."/>
            <person name="Cui S."/>
            <person name="Peng C."/>
            <person name="He B."/>
            <person name="Liu H."/>
        </authorList>
    </citation>
    <scope>NUCLEOTIDE SEQUENCE [LARGE SCALE GENOMIC DNA]</scope>
    <source>
        <strain evidence="2">Sdau11-99</strain>
    </source>
</reference>
<comment type="caution">
    <text evidence="2">The sequence shown here is derived from an EMBL/GenBank/DDBJ whole genome shotgun (WGS) entry which is preliminary data.</text>
</comment>